<evidence type="ECO:0000313" key="2">
    <source>
        <dbReference type="Proteomes" id="UP000073492"/>
    </source>
</evidence>
<accession>A0A139ICY6</accession>
<dbReference type="Proteomes" id="UP000073492">
    <property type="component" value="Unassembled WGS sequence"/>
</dbReference>
<sequence length="91" mass="9818">MARAESYLAAFTGSSMQQKLFAAQQLVLSAAGLGEWKGDAEGLVTLRSAIETNTVVQRIEGDGTELLFLWRSTCSLELPALREYTGPGPQI</sequence>
<proteinExistence type="predicted"/>
<dbReference type="EMBL" id="LFZO01000145">
    <property type="protein sequence ID" value="KXT12623.1"/>
    <property type="molecule type" value="Genomic_DNA"/>
</dbReference>
<keyword evidence="2" id="KW-1185">Reference proteome</keyword>
<reference evidence="1 2" key="1">
    <citation type="submission" date="2015-07" db="EMBL/GenBank/DDBJ databases">
        <title>Comparative genomics of the Sigatoka disease complex on banana suggests a link between parallel evolutionary changes in Pseudocercospora fijiensis and Pseudocercospora eumusae and increased virulence on the banana host.</title>
        <authorList>
            <person name="Chang T.-C."/>
            <person name="Salvucci A."/>
            <person name="Crous P.W."/>
            <person name="Stergiopoulos I."/>
        </authorList>
    </citation>
    <scope>NUCLEOTIDE SEQUENCE [LARGE SCALE GENOMIC DNA]</scope>
    <source>
        <strain evidence="1 2">CBS 116634</strain>
    </source>
</reference>
<protein>
    <submittedName>
        <fullName evidence="1">Uncharacterized protein</fullName>
    </submittedName>
</protein>
<gene>
    <name evidence="1" type="ORF">AC579_4228</name>
</gene>
<organism evidence="1 2">
    <name type="scientific">Pseudocercospora musae</name>
    <dbReference type="NCBI Taxonomy" id="113226"/>
    <lineage>
        <taxon>Eukaryota</taxon>
        <taxon>Fungi</taxon>
        <taxon>Dikarya</taxon>
        <taxon>Ascomycota</taxon>
        <taxon>Pezizomycotina</taxon>
        <taxon>Dothideomycetes</taxon>
        <taxon>Dothideomycetidae</taxon>
        <taxon>Mycosphaerellales</taxon>
        <taxon>Mycosphaerellaceae</taxon>
        <taxon>Pseudocercospora</taxon>
    </lineage>
</organism>
<name>A0A139ICY6_9PEZI</name>
<dbReference type="AlphaFoldDB" id="A0A139ICY6"/>
<comment type="caution">
    <text evidence="1">The sequence shown here is derived from an EMBL/GenBank/DDBJ whole genome shotgun (WGS) entry which is preliminary data.</text>
</comment>
<evidence type="ECO:0000313" key="1">
    <source>
        <dbReference type="EMBL" id="KXT12623.1"/>
    </source>
</evidence>